<protein>
    <recommendedName>
        <fullName evidence="7">Large ribosomal subunit protein bL27m</fullName>
    </recommendedName>
    <alternativeName>
        <fullName evidence="8">39S ribosomal protein L27, mitochondrial</fullName>
    </alternativeName>
</protein>
<dbReference type="SUPFAM" id="SSF110324">
    <property type="entry name" value="Ribosomal L27 protein-like"/>
    <property type="match status" value="1"/>
</dbReference>
<evidence type="ECO:0000256" key="7">
    <source>
        <dbReference type="ARBA" id="ARBA00035267"/>
    </source>
</evidence>
<keyword evidence="6" id="KW-0687">Ribonucleoprotein</keyword>
<dbReference type="FunFam" id="2.40.50.100:FF:000031">
    <property type="entry name" value="39S ribosomal protein L27, mitochondrial"/>
    <property type="match status" value="1"/>
</dbReference>
<dbReference type="PRINTS" id="PR00063">
    <property type="entry name" value="RIBOSOMALL27"/>
</dbReference>
<gene>
    <name evidence="10" type="primary">LOC105367398</name>
</gene>
<accession>A0AAJ6YU45</accession>
<dbReference type="Proteomes" id="UP000695007">
    <property type="component" value="Unplaced"/>
</dbReference>
<name>A0AAJ6YU45_9HYME</name>
<evidence type="ECO:0000256" key="2">
    <source>
        <dbReference type="ARBA" id="ARBA00010797"/>
    </source>
</evidence>
<dbReference type="Gene3D" id="2.40.50.100">
    <property type="match status" value="1"/>
</dbReference>
<keyword evidence="5" id="KW-0496">Mitochondrion</keyword>
<dbReference type="GO" id="GO:0005762">
    <property type="term" value="C:mitochondrial large ribosomal subunit"/>
    <property type="evidence" value="ECO:0007669"/>
    <property type="project" value="TreeGrafter"/>
</dbReference>
<sequence length="148" mass="17061">MSLLSNFVSTSFNNINKALVTPSTVFIDFCRFASKKSGTSTQNAGNSKPKHRGWLKQDGHIVRTGTILVKQRTTRFHPGLNVGFGRNGNLYALHPGKVIITCEKANLNWEHKWVRRNYRGRQDQTIYKKYYNVIPEPEHNRFKLIDKV</sequence>
<evidence type="ECO:0000256" key="6">
    <source>
        <dbReference type="ARBA" id="ARBA00023274"/>
    </source>
</evidence>
<dbReference type="KEGG" id="csol:105367398"/>
<evidence type="ECO:0000256" key="8">
    <source>
        <dbReference type="ARBA" id="ARBA00076963"/>
    </source>
</evidence>
<dbReference type="GO" id="GO:0006412">
    <property type="term" value="P:translation"/>
    <property type="evidence" value="ECO:0007669"/>
    <property type="project" value="InterPro"/>
</dbReference>
<keyword evidence="9" id="KW-1185">Reference proteome</keyword>
<comment type="subcellular location">
    <subcellularLocation>
        <location evidence="1">Mitochondrion</location>
    </subcellularLocation>
</comment>
<evidence type="ECO:0000256" key="5">
    <source>
        <dbReference type="ARBA" id="ARBA00023128"/>
    </source>
</evidence>
<dbReference type="GO" id="GO:0005743">
    <property type="term" value="C:mitochondrial inner membrane"/>
    <property type="evidence" value="ECO:0007669"/>
    <property type="project" value="UniProtKB-ARBA"/>
</dbReference>
<dbReference type="AlphaFoldDB" id="A0AAJ6YU45"/>
<evidence type="ECO:0000256" key="1">
    <source>
        <dbReference type="ARBA" id="ARBA00004173"/>
    </source>
</evidence>
<dbReference type="InterPro" id="IPR001684">
    <property type="entry name" value="Ribosomal_bL27"/>
</dbReference>
<keyword evidence="3" id="KW-0809">Transit peptide</keyword>
<proteinExistence type="inferred from homology"/>
<comment type="similarity">
    <text evidence="2">Belongs to the bacterial ribosomal protein bL27 family.</text>
</comment>
<dbReference type="PANTHER" id="PTHR15893">
    <property type="entry name" value="RIBOSOMAL PROTEIN L27"/>
    <property type="match status" value="1"/>
</dbReference>
<dbReference type="Pfam" id="PF01016">
    <property type="entry name" value="Ribosomal_L27"/>
    <property type="match status" value="1"/>
</dbReference>
<reference evidence="10" key="1">
    <citation type="submission" date="2025-08" db="UniProtKB">
        <authorList>
            <consortium name="RefSeq"/>
        </authorList>
    </citation>
    <scope>IDENTIFICATION</scope>
</reference>
<dbReference type="GO" id="GO:0003735">
    <property type="term" value="F:structural constituent of ribosome"/>
    <property type="evidence" value="ECO:0007669"/>
    <property type="project" value="InterPro"/>
</dbReference>
<dbReference type="RefSeq" id="XP_011504397.1">
    <property type="nucleotide sequence ID" value="XM_011506095.1"/>
</dbReference>
<evidence type="ECO:0000256" key="3">
    <source>
        <dbReference type="ARBA" id="ARBA00022946"/>
    </source>
</evidence>
<evidence type="ECO:0000313" key="9">
    <source>
        <dbReference type="Proteomes" id="UP000695007"/>
    </source>
</evidence>
<organism evidence="9 10">
    <name type="scientific">Ceratosolen solmsi marchali</name>
    <dbReference type="NCBI Taxonomy" id="326594"/>
    <lineage>
        <taxon>Eukaryota</taxon>
        <taxon>Metazoa</taxon>
        <taxon>Ecdysozoa</taxon>
        <taxon>Arthropoda</taxon>
        <taxon>Hexapoda</taxon>
        <taxon>Insecta</taxon>
        <taxon>Pterygota</taxon>
        <taxon>Neoptera</taxon>
        <taxon>Endopterygota</taxon>
        <taxon>Hymenoptera</taxon>
        <taxon>Apocrita</taxon>
        <taxon>Proctotrupomorpha</taxon>
        <taxon>Chalcidoidea</taxon>
        <taxon>Agaonidae</taxon>
        <taxon>Agaoninae</taxon>
        <taxon>Ceratosolen</taxon>
    </lineage>
</organism>
<dbReference type="PANTHER" id="PTHR15893:SF0">
    <property type="entry name" value="LARGE RIBOSOMAL SUBUNIT PROTEIN BL27M"/>
    <property type="match status" value="1"/>
</dbReference>
<evidence type="ECO:0000256" key="4">
    <source>
        <dbReference type="ARBA" id="ARBA00022980"/>
    </source>
</evidence>
<dbReference type="CTD" id="51264"/>
<keyword evidence="4 10" id="KW-0689">Ribosomal protein</keyword>
<evidence type="ECO:0000313" key="10">
    <source>
        <dbReference type="RefSeq" id="XP_011504397.1"/>
    </source>
</evidence>
<dbReference type="GeneID" id="105367398"/>